<protein>
    <submittedName>
        <fullName evidence="1">Uncharacterized protein</fullName>
    </submittedName>
</protein>
<sequence length="42" mass="4383">MGPILTRPALTDPTALVSSDWWPFAEAAPVDPLATGMASEAK</sequence>
<reference evidence="1" key="1">
    <citation type="submission" date="2020-02" db="EMBL/GenBank/DDBJ databases">
        <authorList>
            <person name="Meier V. D."/>
        </authorList>
    </citation>
    <scope>NUCLEOTIDE SEQUENCE</scope>
    <source>
        <strain evidence="1">AVDCRST_MAG70</strain>
    </source>
</reference>
<accession>A0A6J4UKX0</accession>
<proteinExistence type="predicted"/>
<gene>
    <name evidence="1" type="ORF">AVDCRST_MAG70-891</name>
</gene>
<dbReference type="EMBL" id="CADCWH010000137">
    <property type="protein sequence ID" value="CAA9550598.1"/>
    <property type="molecule type" value="Genomic_DNA"/>
</dbReference>
<evidence type="ECO:0000313" key="1">
    <source>
        <dbReference type="EMBL" id="CAA9550598.1"/>
    </source>
</evidence>
<organism evidence="1">
    <name type="scientific">uncultured Thermomicrobiales bacterium</name>
    <dbReference type="NCBI Taxonomy" id="1645740"/>
    <lineage>
        <taxon>Bacteria</taxon>
        <taxon>Pseudomonadati</taxon>
        <taxon>Thermomicrobiota</taxon>
        <taxon>Thermomicrobia</taxon>
        <taxon>Thermomicrobiales</taxon>
        <taxon>environmental samples</taxon>
    </lineage>
</organism>
<dbReference type="AlphaFoldDB" id="A0A6J4UKX0"/>
<name>A0A6J4UKX0_9BACT</name>